<comment type="caution">
    <text evidence="2">The sequence shown here is derived from an EMBL/GenBank/DDBJ whole genome shotgun (WGS) entry which is preliminary data.</text>
</comment>
<gene>
    <name evidence="2" type="ORF">GS551_05400</name>
</gene>
<dbReference type="EMBL" id="WUYC01000001">
    <property type="protein sequence ID" value="MBM4713637.1"/>
    <property type="molecule type" value="Genomic_DNA"/>
</dbReference>
<feature type="compositionally biased region" description="Low complexity" evidence="1">
    <location>
        <begin position="82"/>
        <end position="91"/>
    </location>
</feature>
<dbReference type="AlphaFoldDB" id="A0AAE3B9H5"/>
<evidence type="ECO:0000256" key="1">
    <source>
        <dbReference type="SAM" id="MobiDB-lite"/>
    </source>
</evidence>
<name>A0AAE3B9H5_RHOHA</name>
<sequence>MSPYEVVATFWEEPCAEAPTGYVRHLCGSVIDVPAEHLDRLLRIGAVAPTGAGSAAAESDADAAAADGGAGPDSDADDAASEADAAATDDSQPADSHERPKQAAAKSVWVEYAVARGMDRDQADALDKRELIAELS</sequence>
<dbReference type="Proteomes" id="UP000706122">
    <property type="component" value="Unassembled WGS sequence"/>
</dbReference>
<evidence type="ECO:0000313" key="2">
    <source>
        <dbReference type="EMBL" id="MBM4713637.1"/>
    </source>
</evidence>
<protein>
    <submittedName>
        <fullName evidence="2">Uncharacterized protein</fullName>
    </submittedName>
</protein>
<feature type="region of interest" description="Disordered" evidence="1">
    <location>
        <begin position="52"/>
        <end position="106"/>
    </location>
</feature>
<accession>A0AAE3B9H5</accession>
<organism evidence="2 3">
    <name type="scientific">Rhodococcus hoagii</name>
    <name type="common">Corynebacterium equii</name>
    <dbReference type="NCBI Taxonomy" id="43767"/>
    <lineage>
        <taxon>Bacteria</taxon>
        <taxon>Bacillati</taxon>
        <taxon>Actinomycetota</taxon>
        <taxon>Actinomycetes</taxon>
        <taxon>Mycobacteriales</taxon>
        <taxon>Nocardiaceae</taxon>
        <taxon>Prescottella</taxon>
    </lineage>
</organism>
<proteinExistence type="predicted"/>
<evidence type="ECO:0000313" key="3">
    <source>
        <dbReference type="Proteomes" id="UP000706122"/>
    </source>
</evidence>
<feature type="compositionally biased region" description="Low complexity" evidence="1">
    <location>
        <begin position="52"/>
        <end position="67"/>
    </location>
</feature>
<reference evidence="2" key="1">
    <citation type="submission" date="2019-11" db="EMBL/GenBank/DDBJ databases">
        <title>Spread of Macrolides and rifampicin resistant Rhodococcus equi in clinical isolates in the USA.</title>
        <authorList>
            <person name="Alvarez-Narvaez S."/>
            <person name="Huber L."/>
            <person name="Cohen N.D."/>
            <person name="Slovis N."/>
            <person name="Greiter M."/>
            <person name="Giguere S."/>
            <person name="Hart K."/>
        </authorList>
    </citation>
    <scope>NUCLEOTIDE SEQUENCE</scope>
    <source>
        <strain evidence="2">Lh_5</strain>
    </source>
</reference>